<comment type="similarity">
    <text evidence="1">Belongs to the sigma-70 factor family. ECF subfamily.</text>
</comment>
<dbReference type="InterPro" id="IPR014284">
    <property type="entry name" value="RNA_pol_sigma-70_dom"/>
</dbReference>
<dbReference type="SUPFAM" id="SSF88946">
    <property type="entry name" value="Sigma2 domain of RNA polymerase sigma factors"/>
    <property type="match status" value="1"/>
</dbReference>
<keyword evidence="3" id="KW-0731">Sigma factor</keyword>
<dbReference type="InterPro" id="IPR036388">
    <property type="entry name" value="WH-like_DNA-bd_sf"/>
</dbReference>
<gene>
    <name evidence="8" type="ORF">HQ865_15200</name>
</gene>
<dbReference type="GO" id="GO:0006352">
    <property type="term" value="P:DNA-templated transcription initiation"/>
    <property type="evidence" value="ECO:0007669"/>
    <property type="project" value="InterPro"/>
</dbReference>
<feature type="domain" description="RNA polymerase sigma factor 70 region 4 type 2" evidence="7">
    <location>
        <begin position="122"/>
        <end position="171"/>
    </location>
</feature>
<sequence>MKKLSQNELIILICEGNIKAFDQFYKQTWRPLYQVAYRATGSVDDAKDLVQNVFVNFWNIRQEIEVNRFHISYLYTALHNGIANFYKKEAVRKNGLQKVWDAHGVYEYTNEDEYLAKELAVQIDRHIDDLPEKMQQVFILSRREHLSVNDISRELNIAPRTVKNQLSNALRILRAKVGVFLSLIFIIFFK</sequence>
<dbReference type="KEGG" id="mmab:HQ865_15200"/>
<evidence type="ECO:0000313" key="8">
    <source>
        <dbReference type="EMBL" id="QKJ31043.1"/>
    </source>
</evidence>
<keyword evidence="5" id="KW-0812">Transmembrane</keyword>
<dbReference type="InterPro" id="IPR013324">
    <property type="entry name" value="RNA_pol_sigma_r3/r4-like"/>
</dbReference>
<evidence type="ECO:0000256" key="4">
    <source>
        <dbReference type="ARBA" id="ARBA00023163"/>
    </source>
</evidence>
<evidence type="ECO:0000256" key="3">
    <source>
        <dbReference type="ARBA" id="ARBA00023082"/>
    </source>
</evidence>
<keyword evidence="4" id="KW-0804">Transcription</keyword>
<dbReference type="InterPro" id="IPR007627">
    <property type="entry name" value="RNA_pol_sigma70_r2"/>
</dbReference>
<evidence type="ECO:0000313" key="9">
    <source>
        <dbReference type="Proteomes" id="UP000505355"/>
    </source>
</evidence>
<dbReference type="EMBL" id="CP054139">
    <property type="protein sequence ID" value="QKJ31043.1"/>
    <property type="molecule type" value="Genomic_DNA"/>
</dbReference>
<protein>
    <submittedName>
        <fullName evidence="8">RNA polymerase sigma-70 factor</fullName>
    </submittedName>
</protein>
<proteinExistence type="inferred from homology"/>
<dbReference type="PANTHER" id="PTHR43133:SF46">
    <property type="entry name" value="RNA POLYMERASE SIGMA-70 FACTOR ECF SUBFAMILY"/>
    <property type="match status" value="1"/>
</dbReference>
<dbReference type="InterPro" id="IPR013325">
    <property type="entry name" value="RNA_pol_sigma_r2"/>
</dbReference>
<dbReference type="InterPro" id="IPR039425">
    <property type="entry name" value="RNA_pol_sigma-70-like"/>
</dbReference>
<evidence type="ECO:0000256" key="2">
    <source>
        <dbReference type="ARBA" id="ARBA00023015"/>
    </source>
</evidence>
<dbReference type="GO" id="GO:0003677">
    <property type="term" value="F:DNA binding"/>
    <property type="evidence" value="ECO:0007669"/>
    <property type="project" value="InterPro"/>
</dbReference>
<dbReference type="InterPro" id="IPR014327">
    <property type="entry name" value="RNA_pol_sigma70_bacteroid"/>
</dbReference>
<feature type="transmembrane region" description="Helical" evidence="5">
    <location>
        <begin position="172"/>
        <end position="189"/>
    </location>
</feature>
<dbReference type="GO" id="GO:0016987">
    <property type="term" value="F:sigma factor activity"/>
    <property type="evidence" value="ECO:0007669"/>
    <property type="project" value="UniProtKB-KW"/>
</dbReference>
<evidence type="ECO:0000256" key="1">
    <source>
        <dbReference type="ARBA" id="ARBA00010641"/>
    </source>
</evidence>
<reference evidence="8 9" key="1">
    <citation type="submission" date="2020-05" db="EMBL/GenBank/DDBJ databases">
        <title>Mucilaginibacter mali sp. nov.</title>
        <authorList>
            <person name="Kim H.S."/>
            <person name="Lee K.C."/>
            <person name="Suh M.K."/>
            <person name="Kim J.-S."/>
            <person name="Han K.-I."/>
            <person name="Eom M.K."/>
            <person name="Shin Y.K."/>
            <person name="Lee J.-S."/>
        </authorList>
    </citation>
    <scope>NUCLEOTIDE SEQUENCE [LARGE SCALE GENOMIC DNA]</scope>
    <source>
        <strain evidence="8 9">G2-14</strain>
    </source>
</reference>
<dbReference type="Pfam" id="PF04542">
    <property type="entry name" value="Sigma70_r2"/>
    <property type="match status" value="1"/>
</dbReference>
<keyword evidence="9" id="KW-1185">Reference proteome</keyword>
<dbReference type="InterPro" id="IPR013249">
    <property type="entry name" value="RNA_pol_sigma70_r4_t2"/>
</dbReference>
<evidence type="ECO:0000259" key="7">
    <source>
        <dbReference type="Pfam" id="PF08281"/>
    </source>
</evidence>
<keyword evidence="5" id="KW-1133">Transmembrane helix</keyword>
<dbReference type="Gene3D" id="1.10.10.10">
    <property type="entry name" value="Winged helix-like DNA-binding domain superfamily/Winged helix DNA-binding domain"/>
    <property type="match status" value="1"/>
</dbReference>
<dbReference type="Gene3D" id="1.10.1740.10">
    <property type="match status" value="1"/>
</dbReference>
<dbReference type="Proteomes" id="UP000505355">
    <property type="component" value="Chromosome"/>
</dbReference>
<dbReference type="Pfam" id="PF08281">
    <property type="entry name" value="Sigma70_r4_2"/>
    <property type="match status" value="1"/>
</dbReference>
<dbReference type="AlphaFoldDB" id="A0A7D4PVF8"/>
<organism evidence="8 9">
    <name type="scientific">Mucilaginibacter mali</name>
    <dbReference type="NCBI Taxonomy" id="2740462"/>
    <lineage>
        <taxon>Bacteria</taxon>
        <taxon>Pseudomonadati</taxon>
        <taxon>Bacteroidota</taxon>
        <taxon>Sphingobacteriia</taxon>
        <taxon>Sphingobacteriales</taxon>
        <taxon>Sphingobacteriaceae</taxon>
        <taxon>Mucilaginibacter</taxon>
    </lineage>
</organism>
<evidence type="ECO:0000259" key="6">
    <source>
        <dbReference type="Pfam" id="PF04542"/>
    </source>
</evidence>
<feature type="domain" description="RNA polymerase sigma-70 region 2" evidence="6">
    <location>
        <begin position="25"/>
        <end position="90"/>
    </location>
</feature>
<dbReference type="NCBIfam" id="TIGR02937">
    <property type="entry name" value="sigma70-ECF"/>
    <property type="match status" value="1"/>
</dbReference>
<dbReference type="PANTHER" id="PTHR43133">
    <property type="entry name" value="RNA POLYMERASE ECF-TYPE SIGMA FACTO"/>
    <property type="match status" value="1"/>
</dbReference>
<dbReference type="SUPFAM" id="SSF88659">
    <property type="entry name" value="Sigma3 and sigma4 domains of RNA polymerase sigma factors"/>
    <property type="match status" value="1"/>
</dbReference>
<name>A0A7D4PVF8_9SPHI</name>
<accession>A0A7D4PVF8</accession>
<dbReference type="RefSeq" id="WP_173415710.1">
    <property type="nucleotide sequence ID" value="NZ_CP054139.1"/>
</dbReference>
<keyword evidence="5" id="KW-0472">Membrane</keyword>
<keyword evidence="2" id="KW-0805">Transcription regulation</keyword>
<dbReference type="NCBIfam" id="TIGR02985">
    <property type="entry name" value="Sig70_bacteroi1"/>
    <property type="match status" value="1"/>
</dbReference>
<evidence type="ECO:0000256" key="5">
    <source>
        <dbReference type="SAM" id="Phobius"/>
    </source>
</evidence>